<name>S3DDP9_GLAL2</name>
<keyword evidence="13" id="KW-1185">Reference proteome</keyword>
<gene>
    <name evidence="12" type="ORF">GLAREA_08621</name>
</gene>
<dbReference type="KEGG" id="glz:GLAREA_08621"/>
<feature type="transmembrane region" description="Helical" evidence="11">
    <location>
        <begin position="290"/>
        <end position="314"/>
    </location>
</feature>
<feature type="transmembrane region" description="Helical" evidence="11">
    <location>
        <begin position="334"/>
        <end position="361"/>
    </location>
</feature>
<dbReference type="PANTHER" id="PTHR31686:SF1">
    <property type="entry name" value="SULFITE EFFLUX PUMP SSU1"/>
    <property type="match status" value="1"/>
</dbReference>
<dbReference type="CDD" id="cd09318">
    <property type="entry name" value="TDT_SSU1"/>
    <property type="match status" value="1"/>
</dbReference>
<evidence type="ECO:0000256" key="6">
    <source>
        <dbReference type="ARBA" id="ARBA00022989"/>
    </source>
</evidence>
<dbReference type="Gene3D" id="1.50.10.150">
    <property type="entry name" value="Voltage-dependent anion channel"/>
    <property type="match status" value="1"/>
</dbReference>
<comment type="similarity">
    <text evidence="2">Belongs to the tellurite-resistance/dicarboxylate transporter (TDT) family.</text>
</comment>
<accession>S3DDP9</accession>
<evidence type="ECO:0000256" key="10">
    <source>
        <dbReference type="SAM" id="MobiDB-lite"/>
    </source>
</evidence>
<dbReference type="GO" id="GO:0005886">
    <property type="term" value="C:plasma membrane"/>
    <property type="evidence" value="ECO:0007669"/>
    <property type="project" value="UniProtKB-SubCell"/>
</dbReference>
<evidence type="ECO:0000256" key="7">
    <source>
        <dbReference type="ARBA" id="ARBA00023136"/>
    </source>
</evidence>
<dbReference type="EMBL" id="KE145373">
    <property type="protein sequence ID" value="EPE24768.1"/>
    <property type="molecule type" value="Genomic_DNA"/>
</dbReference>
<organism evidence="12 13">
    <name type="scientific">Glarea lozoyensis (strain ATCC 20868 / MF5171)</name>
    <dbReference type="NCBI Taxonomy" id="1116229"/>
    <lineage>
        <taxon>Eukaryota</taxon>
        <taxon>Fungi</taxon>
        <taxon>Dikarya</taxon>
        <taxon>Ascomycota</taxon>
        <taxon>Pezizomycotina</taxon>
        <taxon>Leotiomycetes</taxon>
        <taxon>Helotiales</taxon>
        <taxon>Helotiaceae</taxon>
        <taxon>Glarea</taxon>
    </lineage>
</organism>
<evidence type="ECO:0000256" key="5">
    <source>
        <dbReference type="ARBA" id="ARBA00022692"/>
    </source>
</evidence>
<dbReference type="OMA" id="AWHAVIM"/>
<feature type="region of interest" description="Disordered" evidence="10">
    <location>
        <begin position="26"/>
        <end position="66"/>
    </location>
</feature>
<sequence length="461" mass="50954">MTEPTGTCDAENCSLHFHSSHSTVALPEAGEPKSIEQQNNGSGPPTSEGVLADKDGRGKGENGAVIDNPVVKDKGFGRIVRNFTPSWFIITMSTGVVSIQLHQLPYNGSGLQIISTIFFVLNLVLFLLFTFISCLRYFMYPRIFPAVLKHPHQSLFLATFPVGLATIVNMIVLVCVPVWGHGMAILAWVLWWIVTVLALTTCFHLTYVIMSNKRSDLAEMTALYFIPIVSVVIAATTGGLVAGALRNPNHKLWTLTISYILWGIGSPLSWVILSIYFLRLTVHEPLKREVIVSLLLPVGPLSLSGFSIITLGKVAERLFPITHSLPRVAKAGDVFYIVGVLMGLILWGFSIVWFMIAVVMIATAGGFPFNMGWWGFIFPVGVFTLLTISIGEELESRFFKVLSCVLTGICVIMWLVIAARTAWRSITGKMFFAPCLGTDLFQKKQRPVKQHRFFRSAKEAV</sequence>
<evidence type="ECO:0000313" key="12">
    <source>
        <dbReference type="EMBL" id="EPE24768.1"/>
    </source>
</evidence>
<feature type="transmembrane region" description="Helical" evidence="11">
    <location>
        <begin position="257"/>
        <end position="278"/>
    </location>
</feature>
<feature type="transmembrane region" description="Helical" evidence="11">
    <location>
        <begin position="222"/>
        <end position="245"/>
    </location>
</feature>
<evidence type="ECO:0000256" key="2">
    <source>
        <dbReference type="ARBA" id="ARBA00008566"/>
    </source>
</evidence>
<feature type="transmembrane region" description="Helical" evidence="11">
    <location>
        <begin position="185"/>
        <end position="210"/>
    </location>
</feature>
<dbReference type="Proteomes" id="UP000016922">
    <property type="component" value="Unassembled WGS sequence"/>
</dbReference>
<keyword evidence="7 11" id="KW-0472">Membrane</keyword>
<dbReference type="OrthoDB" id="1099at2759"/>
<feature type="transmembrane region" description="Helical" evidence="11">
    <location>
        <begin position="82"/>
        <end position="101"/>
    </location>
</feature>
<dbReference type="GeneID" id="19467669"/>
<dbReference type="InterPro" id="IPR004695">
    <property type="entry name" value="SLAC1/Mae1/Ssu1/TehA"/>
</dbReference>
<evidence type="ECO:0000256" key="11">
    <source>
        <dbReference type="SAM" id="Phobius"/>
    </source>
</evidence>
<keyword evidence="6 11" id="KW-1133">Transmembrane helix</keyword>
<evidence type="ECO:0000256" key="3">
    <source>
        <dbReference type="ARBA" id="ARBA00022448"/>
    </source>
</evidence>
<keyword evidence="5 11" id="KW-0812">Transmembrane</keyword>
<feature type="transmembrane region" description="Helical" evidence="11">
    <location>
        <begin position="113"/>
        <end position="135"/>
    </location>
</feature>
<evidence type="ECO:0000256" key="9">
    <source>
        <dbReference type="ARBA" id="ARBA00072906"/>
    </source>
</evidence>
<comment type="subcellular location">
    <subcellularLocation>
        <location evidence="1">Cell membrane</location>
        <topology evidence="1">Multi-pass membrane protein</topology>
    </subcellularLocation>
</comment>
<feature type="transmembrane region" description="Helical" evidence="11">
    <location>
        <begin position="155"/>
        <end position="179"/>
    </location>
</feature>
<feature type="compositionally biased region" description="Polar residues" evidence="10">
    <location>
        <begin position="35"/>
        <end position="45"/>
    </location>
</feature>
<proteinExistence type="inferred from homology"/>
<dbReference type="FunFam" id="1.50.10.150:FF:000004">
    <property type="entry name" value="Malic acid transporter"/>
    <property type="match status" value="1"/>
</dbReference>
<dbReference type="GO" id="GO:0000319">
    <property type="term" value="F:sulfite transmembrane transporter activity"/>
    <property type="evidence" value="ECO:0007669"/>
    <property type="project" value="TreeGrafter"/>
</dbReference>
<dbReference type="InterPro" id="IPR038665">
    <property type="entry name" value="Voltage-dep_anion_channel_sf"/>
</dbReference>
<reference evidence="12 13" key="1">
    <citation type="journal article" date="2013" name="BMC Genomics">
        <title>Genomics-driven discovery of the pneumocandin biosynthetic gene cluster in the fungus Glarea lozoyensis.</title>
        <authorList>
            <person name="Chen L."/>
            <person name="Yue Q."/>
            <person name="Zhang X."/>
            <person name="Xiang M."/>
            <person name="Wang C."/>
            <person name="Li S."/>
            <person name="Che Y."/>
            <person name="Ortiz-Lopez F.J."/>
            <person name="Bills G.F."/>
            <person name="Liu X."/>
            <person name="An Z."/>
        </authorList>
    </citation>
    <scope>NUCLEOTIDE SEQUENCE [LARGE SCALE GENOMIC DNA]</scope>
    <source>
        <strain evidence="13">ATCC 20868 / MF5171</strain>
    </source>
</reference>
<feature type="transmembrane region" description="Helical" evidence="11">
    <location>
        <begin position="397"/>
        <end position="419"/>
    </location>
</feature>
<keyword evidence="4" id="KW-1003">Cell membrane</keyword>
<keyword evidence="3" id="KW-0813">Transport</keyword>
<dbReference type="PANTHER" id="PTHR31686">
    <property type="match status" value="1"/>
</dbReference>
<dbReference type="InterPro" id="IPR051629">
    <property type="entry name" value="Sulfite_efflux_TDT"/>
</dbReference>
<evidence type="ECO:0000313" key="13">
    <source>
        <dbReference type="Proteomes" id="UP000016922"/>
    </source>
</evidence>
<evidence type="ECO:0000256" key="4">
    <source>
        <dbReference type="ARBA" id="ARBA00022475"/>
    </source>
</evidence>
<dbReference type="Pfam" id="PF03595">
    <property type="entry name" value="SLAC1"/>
    <property type="match status" value="1"/>
</dbReference>
<evidence type="ECO:0000256" key="1">
    <source>
        <dbReference type="ARBA" id="ARBA00004651"/>
    </source>
</evidence>
<feature type="transmembrane region" description="Helical" evidence="11">
    <location>
        <begin position="373"/>
        <end position="391"/>
    </location>
</feature>
<feature type="compositionally biased region" description="Basic and acidic residues" evidence="10">
    <location>
        <begin position="51"/>
        <end position="60"/>
    </location>
</feature>
<dbReference type="HOGENOM" id="CLU_030057_6_1_1"/>
<protein>
    <recommendedName>
        <fullName evidence="9">Sulfite efflux pump SSU1</fullName>
    </recommendedName>
</protein>
<evidence type="ECO:0000256" key="8">
    <source>
        <dbReference type="ARBA" id="ARBA00056100"/>
    </source>
</evidence>
<comment type="function">
    <text evidence="8">Sulphite efflux pump required for the secretion of sulphite as a reducing agent. In the presence of sulphite, cystine in keratin is directly cleaved to cysteine and S-sulphocysteine, and thereby, reduced proteins become accessible to hydrolysis by a variety of secreted endo- and exoproteases. Excretion of sulphite mediated by an efflux pump also represents a detoxification pathway for dermatophytes during infection of the epidermal stratum corneum, hair and nails, which are rich in cysteine.</text>
</comment>
<dbReference type="RefSeq" id="XP_008088856.1">
    <property type="nucleotide sequence ID" value="XM_008090665.1"/>
</dbReference>
<dbReference type="eggNOG" id="ENOG502SIGB">
    <property type="taxonomic scope" value="Eukaryota"/>
</dbReference>
<dbReference type="AlphaFoldDB" id="S3DDP9"/>